<comment type="caution">
    <text evidence="2">The sequence shown here is derived from an EMBL/GenBank/DDBJ whole genome shotgun (WGS) entry which is preliminary data.</text>
</comment>
<dbReference type="Proteomes" id="UP000639643">
    <property type="component" value="Unassembled WGS sequence"/>
</dbReference>
<feature type="region of interest" description="Disordered" evidence="1">
    <location>
        <begin position="1"/>
        <end position="53"/>
    </location>
</feature>
<dbReference type="OrthoDB" id="4828973at2759"/>
<feature type="compositionally biased region" description="Basic and acidic residues" evidence="1">
    <location>
        <begin position="36"/>
        <end position="53"/>
    </location>
</feature>
<evidence type="ECO:0000256" key="1">
    <source>
        <dbReference type="SAM" id="MobiDB-lite"/>
    </source>
</evidence>
<proteinExistence type="predicted"/>
<reference evidence="2" key="1">
    <citation type="journal article" date="2020" name="Phytopathology">
        <title>Genome Sequence Resources of Colletotrichum truncatum, C. plurivorum, C. musicola, and C. sojae: Four Species Pathogenic to Soybean (Glycine max).</title>
        <authorList>
            <person name="Rogerio F."/>
            <person name="Boufleur T.R."/>
            <person name="Ciampi-Guillardi M."/>
            <person name="Sukno S.A."/>
            <person name="Thon M.R."/>
            <person name="Massola Junior N.S."/>
            <person name="Baroncelli R."/>
        </authorList>
    </citation>
    <scope>NUCLEOTIDE SEQUENCE</scope>
    <source>
        <strain evidence="2">LFN0074</strain>
    </source>
</reference>
<gene>
    <name evidence="2" type="ORF">CMUS01_06214</name>
</gene>
<sequence length="645" mass="72946">SPGTCPPSVQRLRARRNGTRTSRDSGPRTNSGRSTFQRDRDIRTRREAHPGRDLEQIIKAHDDDQTTKTKVEHVSWDLLFDQMAAAKKAHEEKSGLTSKAAPGADLLSDYINLIPDEFGLGILKGGLSLIFGAVIKHEENRAKILDTFETLPDSILTINTACALLEPGPAEEKLEEEVRSMLFRDIPVLVKILLGKEPWYRDIMGFLTLRIPESTKIDDILSSWDQKITRLKGHVKRMKMQLLSKFSGKLDDISTQIESSSMGIRTLLSDNLVIVQAISSAVMQQHEMIKSGFSRQDAAFSRQDARFANVETILHELIAGQRRDDEHERRESNLRRDDEHERRESNLRREIELRERENSTLVRQINALSREVSENSIESRRHRSGIEPIQFIGILGVLGDEHWGDLEFVTRQSVHFSDSDMGRAQWLAQASGFRGWLREESSSLLLVDGWGDPHRTSPLSGFCASLIKTLFSDDRSEVAFSFAGLHVDGASRLNGGPTAMMRSLIAQILLSRRIPPPDLGFLSPDMLGACRYGDLRTLCDVFVEIVEQVPSHMTVFCIVDGVSWYEQHPWRADLHCVATMFEELIKSSLAGRSGRLKVILTSPDRSTDIVQQVRRPERLWWYVSLAAGHAHHHSASMMMPGMMYR</sequence>
<accession>A0A8H6KN50</accession>
<evidence type="ECO:0000313" key="2">
    <source>
        <dbReference type="EMBL" id="KAF6834283.1"/>
    </source>
</evidence>
<name>A0A8H6KN50_9PEZI</name>
<evidence type="ECO:0000313" key="3">
    <source>
        <dbReference type="Proteomes" id="UP000639643"/>
    </source>
</evidence>
<organism evidence="2 3">
    <name type="scientific">Colletotrichum musicola</name>
    <dbReference type="NCBI Taxonomy" id="2175873"/>
    <lineage>
        <taxon>Eukaryota</taxon>
        <taxon>Fungi</taxon>
        <taxon>Dikarya</taxon>
        <taxon>Ascomycota</taxon>
        <taxon>Pezizomycotina</taxon>
        <taxon>Sordariomycetes</taxon>
        <taxon>Hypocreomycetidae</taxon>
        <taxon>Glomerellales</taxon>
        <taxon>Glomerellaceae</taxon>
        <taxon>Colletotrichum</taxon>
        <taxon>Colletotrichum orchidearum species complex</taxon>
    </lineage>
</organism>
<dbReference type="EMBL" id="WIGM01000199">
    <property type="protein sequence ID" value="KAF6834283.1"/>
    <property type="molecule type" value="Genomic_DNA"/>
</dbReference>
<protein>
    <submittedName>
        <fullName evidence="2">Uncharacterized protein</fullName>
    </submittedName>
</protein>
<keyword evidence="3" id="KW-1185">Reference proteome</keyword>
<dbReference type="PANTHER" id="PTHR40619">
    <property type="entry name" value="FUNGAL STAND N-TERMINAL GOODBYE DOMAIN-CONTAINING PROTEIN"/>
    <property type="match status" value="1"/>
</dbReference>
<feature type="non-terminal residue" evidence="2">
    <location>
        <position position="1"/>
    </location>
</feature>
<dbReference type="AlphaFoldDB" id="A0A8H6KN50"/>
<dbReference type="PANTHER" id="PTHR40619:SF3">
    <property type="entry name" value="FUNGAL STAND N-TERMINAL GOODBYE DOMAIN-CONTAINING PROTEIN"/>
    <property type="match status" value="1"/>
</dbReference>
<feature type="region of interest" description="Disordered" evidence="1">
    <location>
        <begin position="322"/>
        <end position="345"/>
    </location>
</feature>